<feature type="compositionally biased region" description="Basic and acidic residues" evidence="3">
    <location>
        <begin position="69"/>
        <end position="78"/>
    </location>
</feature>
<dbReference type="InterPro" id="IPR014031">
    <property type="entry name" value="Ketoacyl_synth_C"/>
</dbReference>
<dbReference type="PROSITE" id="PS52004">
    <property type="entry name" value="KS3_2"/>
    <property type="match status" value="1"/>
</dbReference>
<feature type="non-terminal residue" evidence="5">
    <location>
        <position position="558"/>
    </location>
</feature>
<dbReference type="Pfam" id="PF22621">
    <property type="entry name" value="CurL-like_PKS_C"/>
    <property type="match status" value="1"/>
</dbReference>
<gene>
    <name evidence="5" type="ORF">G5C65_00375</name>
</gene>
<dbReference type="Pfam" id="PF00109">
    <property type="entry name" value="ketoacyl-synt"/>
    <property type="match status" value="1"/>
</dbReference>
<dbReference type="PANTHER" id="PTHR43775:SF37">
    <property type="entry name" value="SI:DKEY-61P9.11"/>
    <property type="match status" value="1"/>
</dbReference>
<dbReference type="CDD" id="cd00833">
    <property type="entry name" value="PKS"/>
    <property type="match status" value="1"/>
</dbReference>
<dbReference type="RefSeq" id="WP_165296517.1">
    <property type="nucleotide sequence ID" value="NZ_JAAKZZ010000002.1"/>
</dbReference>
<proteinExistence type="predicted"/>
<evidence type="ECO:0000313" key="6">
    <source>
        <dbReference type="Proteomes" id="UP000477722"/>
    </source>
</evidence>
<evidence type="ECO:0000313" key="5">
    <source>
        <dbReference type="EMBL" id="NGO66841.1"/>
    </source>
</evidence>
<evidence type="ECO:0000259" key="4">
    <source>
        <dbReference type="PROSITE" id="PS52004"/>
    </source>
</evidence>
<accession>A0A6G4WQS0</accession>
<protein>
    <submittedName>
        <fullName evidence="5">Polyketide synthase</fullName>
    </submittedName>
</protein>
<dbReference type="SMART" id="SM00825">
    <property type="entry name" value="PKS_KS"/>
    <property type="match status" value="1"/>
</dbReference>
<feature type="domain" description="Ketosynthase family 3 (KS3)" evidence="4">
    <location>
        <begin position="36"/>
        <end position="471"/>
    </location>
</feature>
<keyword evidence="2" id="KW-0597">Phosphoprotein</keyword>
<name>A0A6G4WQS0_9ACTN</name>
<dbReference type="AlphaFoldDB" id="A0A6G4WQS0"/>
<dbReference type="InterPro" id="IPR016039">
    <property type="entry name" value="Thiolase-like"/>
</dbReference>
<dbReference type="InterPro" id="IPR020841">
    <property type="entry name" value="PKS_Beta-ketoAc_synthase_dom"/>
</dbReference>
<keyword evidence="1" id="KW-0596">Phosphopantetheine</keyword>
<comment type="caution">
    <text evidence="5">The sequence shown here is derived from an EMBL/GenBank/DDBJ whole genome shotgun (WGS) entry which is preliminary data.</text>
</comment>
<dbReference type="InterPro" id="IPR014030">
    <property type="entry name" value="Ketoacyl_synth_N"/>
</dbReference>
<dbReference type="Gene3D" id="3.30.70.3290">
    <property type="match status" value="1"/>
</dbReference>
<dbReference type="EMBL" id="JAAKZZ010000002">
    <property type="protein sequence ID" value="NGO66841.1"/>
    <property type="molecule type" value="Genomic_DNA"/>
</dbReference>
<sequence length="558" mass="59254">MTEAPVPEGAEGRLRAALETVREQKKALDQLLLEQHEPIAVVGVGLRFPGGSETPQEFAEFLREGRSAHGPVPEDRWVHGNTDSPADDSADNPADDRDNPGIKTPVADGNFIEGLDLFDEKFFKISPKEAPYIDPQQRLVLETAWQALEDAGIDPTGLRHGNGGVYMGVMSMDYVVESAALAEEELAGSLIPGTAHSAVAGRLSYFLGLRGPCLTIDTACSSSLTTAHLAAQGLRRRECDIALCGGVNAIHHPMAQTALTQAGMLGSDGRCKTFDESADGYSRGEGCGVVVLKRLSDAERDGDRVLGLLRGSAVRADGESAGLSAPNGIAQAAVMRAAIADAGLEPRDIQYVEAHGTGTPLGDPVELGSISDTFAASHSGPEPVVVSSVKTNVGHLESAAGVCGLVKTLLQMQEGVFYPHLHLASPSARIPWDRCPVTVPTRCGPWTGRPRRALVNGFGIAGTLACLAVEEAPPRIRESAPDAEGSAHIFTLSAQSTRSLRRQIERYRQYLADHPDIPLADLCRTAAVGRAHFPVRLAGVVRDREELAGLLGRRPSRP</sequence>
<evidence type="ECO:0000256" key="1">
    <source>
        <dbReference type="ARBA" id="ARBA00022450"/>
    </source>
</evidence>
<keyword evidence="6" id="KW-1185">Reference proteome</keyword>
<dbReference type="Gene3D" id="3.40.47.10">
    <property type="match status" value="1"/>
</dbReference>
<evidence type="ECO:0000256" key="3">
    <source>
        <dbReference type="SAM" id="MobiDB-lite"/>
    </source>
</evidence>
<evidence type="ECO:0000256" key="2">
    <source>
        <dbReference type="ARBA" id="ARBA00022553"/>
    </source>
</evidence>
<dbReference type="GO" id="GO:0004312">
    <property type="term" value="F:fatty acid synthase activity"/>
    <property type="evidence" value="ECO:0007669"/>
    <property type="project" value="TreeGrafter"/>
</dbReference>
<reference evidence="5 6" key="1">
    <citation type="submission" date="2020-02" db="EMBL/GenBank/DDBJ databases">
        <title>Whole-genome analyses of novel actinobacteria.</title>
        <authorList>
            <person name="Sahin N."/>
            <person name="Tatar D."/>
        </authorList>
    </citation>
    <scope>NUCLEOTIDE SEQUENCE [LARGE SCALE GENOMIC DNA]</scope>
    <source>
        <strain evidence="5 6">SB3404</strain>
    </source>
</reference>
<dbReference type="GO" id="GO:0006633">
    <property type="term" value="P:fatty acid biosynthetic process"/>
    <property type="evidence" value="ECO:0007669"/>
    <property type="project" value="TreeGrafter"/>
</dbReference>
<dbReference type="Pfam" id="PF02801">
    <property type="entry name" value="Ketoacyl-synt_C"/>
    <property type="match status" value="1"/>
</dbReference>
<dbReference type="PANTHER" id="PTHR43775">
    <property type="entry name" value="FATTY ACID SYNTHASE"/>
    <property type="match status" value="1"/>
</dbReference>
<dbReference type="InterPro" id="IPR050091">
    <property type="entry name" value="PKS_NRPS_Biosynth_Enz"/>
</dbReference>
<organism evidence="5 6">
    <name type="scientific">Streptomyces boncukensis</name>
    <dbReference type="NCBI Taxonomy" id="2711219"/>
    <lineage>
        <taxon>Bacteria</taxon>
        <taxon>Bacillati</taxon>
        <taxon>Actinomycetota</taxon>
        <taxon>Actinomycetes</taxon>
        <taxon>Kitasatosporales</taxon>
        <taxon>Streptomycetaceae</taxon>
        <taxon>Streptomyces</taxon>
    </lineage>
</organism>
<dbReference type="SUPFAM" id="SSF53901">
    <property type="entry name" value="Thiolase-like"/>
    <property type="match status" value="1"/>
</dbReference>
<dbReference type="Proteomes" id="UP000477722">
    <property type="component" value="Unassembled WGS sequence"/>
</dbReference>
<feature type="region of interest" description="Disordered" evidence="3">
    <location>
        <begin position="69"/>
        <end position="107"/>
    </location>
</feature>